<feature type="non-terminal residue" evidence="2">
    <location>
        <position position="105"/>
    </location>
</feature>
<proteinExistence type="predicted"/>
<organism evidence="2 3">
    <name type="scientific">Pelobates cultripes</name>
    <name type="common">Western spadefoot toad</name>
    <dbReference type="NCBI Taxonomy" id="61616"/>
    <lineage>
        <taxon>Eukaryota</taxon>
        <taxon>Metazoa</taxon>
        <taxon>Chordata</taxon>
        <taxon>Craniata</taxon>
        <taxon>Vertebrata</taxon>
        <taxon>Euteleostomi</taxon>
        <taxon>Amphibia</taxon>
        <taxon>Batrachia</taxon>
        <taxon>Anura</taxon>
        <taxon>Pelobatoidea</taxon>
        <taxon>Pelobatidae</taxon>
        <taxon>Pelobates</taxon>
    </lineage>
</organism>
<sequence length="105" mass="12004">TGRCDPGPLLGGILPYWKQWVTSLQLQAHRVTHQTWPTRHPNTIEEQPDILVRLDRVFANFWCNLEKRMHQSAQRQSNDCSTSTAIPKQATDIRSPSEDEGPKIA</sequence>
<feature type="compositionally biased region" description="Polar residues" evidence="1">
    <location>
        <begin position="71"/>
        <end position="86"/>
    </location>
</feature>
<feature type="compositionally biased region" description="Basic and acidic residues" evidence="1">
    <location>
        <begin position="95"/>
        <end position="105"/>
    </location>
</feature>
<keyword evidence="3" id="KW-1185">Reference proteome</keyword>
<evidence type="ECO:0000256" key="1">
    <source>
        <dbReference type="SAM" id="MobiDB-lite"/>
    </source>
</evidence>
<dbReference type="EMBL" id="OW240915">
    <property type="protein sequence ID" value="CAH2286064.1"/>
    <property type="molecule type" value="Genomic_DNA"/>
</dbReference>
<dbReference type="AlphaFoldDB" id="A0AAD1S2T9"/>
<evidence type="ECO:0000313" key="2">
    <source>
        <dbReference type="EMBL" id="CAH2286064.1"/>
    </source>
</evidence>
<feature type="non-terminal residue" evidence="2">
    <location>
        <position position="1"/>
    </location>
</feature>
<dbReference type="Proteomes" id="UP001295444">
    <property type="component" value="Chromosome 04"/>
</dbReference>
<feature type="region of interest" description="Disordered" evidence="1">
    <location>
        <begin position="71"/>
        <end position="105"/>
    </location>
</feature>
<name>A0AAD1S2T9_PELCU</name>
<reference evidence="2" key="1">
    <citation type="submission" date="2022-03" db="EMBL/GenBank/DDBJ databases">
        <authorList>
            <person name="Alioto T."/>
            <person name="Alioto T."/>
            <person name="Gomez Garrido J."/>
        </authorList>
    </citation>
    <scope>NUCLEOTIDE SEQUENCE</scope>
</reference>
<gene>
    <name evidence="2" type="ORF">PECUL_23A009977</name>
</gene>
<evidence type="ECO:0000313" key="3">
    <source>
        <dbReference type="Proteomes" id="UP001295444"/>
    </source>
</evidence>
<accession>A0AAD1S2T9</accession>
<protein>
    <submittedName>
        <fullName evidence="2">Uncharacterized protein</fullName>
    </submittedName>
</protein>